<proteinExistence type="predicted"/>
<protein>
    <submittedName>
        <fullName evidence="2">Uncharacterized protein</fullName>
    </submittedName>
</protein>
<feature type="region of interest" description="Disordered" evidence="1">
    <location>
        <begin position="1"/>
        <end position="60"/>
    </location>
</feature>
<name>A0A540WMQ2_9BACT</name>
<reference evidence="2 3" key="1">
    <citation type="submission" date="2019-06" db="EMBL/GenBank/DDBJ databases">
        <authorList>
            <person name="Livingstone P."/>
            <person name="Whitworth D."/>
        </authorList>
    </citation>
    <scope>NUCLEOTIDE SEQUENCE [LARGE SCALE GENOMIC DNA]</scope>
    <source>
        <strain evidence="2 3">AM401</strain>
    </source>
</reference>
<sequence length="60" mass="6432">MAEHEVTHPRKEPRLPEDGREARRSAGEPVSPPPDQVGGVPDTRPGPGKPVVHPSPVPED</sequence>
<gene>
    <name evidence="2" type="ORF">FJV41_40330</name>
</gene>
<evidence type="ECO:0000313" key="2">
    <source>
        <dbReference type="EMBL" id="TQF10275.1"/>
    </source>
</evidence>
<dbReference type="AlphaFoldDB" id="A0A540WMQ2"/>
<feature type="compositionally biased region" description="Basic and acidic residues" evidence="1">
    <location>
        <begin position="1"/>
        <end position="26"/>
    </location>
</feature>
<dbReference type="RefSeq" id="WP_141647940.1">
    <property type="nucleotide sequence ID" value="NZ_VIFM01000267.1"/>
</dbReference>
<evidence type="ECO:0000256" key="1">
    <source>
        <dbReference type="SAM" id="MobiDB-lite"/>
    </source>
</evidence>
<dbReference type="EMBL" id="VIFM01000267">
    <property type="protein sequence ID" value="TQF10275.1"/>
    <property type="molecule type" value="Genomic_DNA"/>
</dbReference>
<comment type="caution">
    <text evidence="2">The sequence shown here is derived from an EMBL/GenBank/DDBJ whole genome shotgun (WGS) entry which is preliminary data.</text>
</comment>
<dbReference type="Proteomes" id="UP000315369">
    <property type="component" value="Unassembled WGS sequence"/>
</dbReference>
<keyword evidence="3" id="KW-1185">Reference proteome</keyword>
<evidence type="ECO:0000313" key="3">
    <source>
        <dbReference type="Proteomes" id="UP000315369"/>
    </source>
</evidence>
<organism evidence="2 3">
    <name type="scientific">Myxococcus llanfairpwllgwyngyllgogerychwyrndrobwllllantysiliogogogochensis</name>
    <dbReference type="NCBI Taxonomy" id="2590453"/>
    <lineage>
        <taxon>Bacteria</taxon>
        <taxon>Pseudomonadati</taxon>
        <taxon>Myxococcota</taxon>
        <taxon>Myxococcia</taxon>
        <taxon>Myxococcales</taxon>
        <taxon>Cystobacterineae</taxon>
        <taxon>Myxococcaceae</taxon>
        <taxon>Myxococcus</taxon>
    </lineage>
</organism>
<accession>A0A540WMQ2</accession>